<dbReference type="InterPro" id="IPR008927">
    <property type="entry name" value="6-PGluconate_DH-like_C_sf"/>
</dbReference>
<dbReference type="Gene3D" id="3.40.50.720">
    <property type="entry name" value="NAD(P)-binding Rossmann-like Domain"/>
    <property type="match status" value="1"/>
</dbReference>
<dbReference type="InterPro" id="IPR051265">
    <property type="entry name" value="HIBADH-related_NP60_sf"/>
</dbReference>
<dbReference type="SUPFAM" id="SSF48179">
    <property type="entry name" value="6-phosphogluconate dehydrogenase C-terminal domain-like"/>
    <property type="match status" value="1"/>
</dbReference>
<dbReference type="InterPro" id="IPR036291">
    <property type="entry name" value="NAD(P)-bd_dom_sf"/>
</dbReference>
<dbReference type="PANTHER" id="PTHR43580">
    <property type="entry name" value="OXIDOREDUCTASE GLYR1-RELATED"/>
    <property type="match status" value="1"/>
</dbReference>
<proteinExistence type="inferred from homology"/>
<reference evidence="4" key="2">
    <citation type="submission" date="2013-12" db="EMBL/GenBank/DDBJ databases">
        <title>Evolution of pathogenesis and genome organization in the Tremellales.</title>
        <authorList>
            <person name="Cuomo C."/>
            <person name="Litvintseva A."/>
            <person name="Heitman J."/>
            <person name="Chen Y."/>
            <person name="Sun S."/>
            <person name="Springer D."/>
            <person name="Dromer F."/>
            <person name="Young S."/>
            <person name="Zeng Q."/>
            <person name="Chapman S."/>
            <person name="Gujja S."/>
            <person name="Saif S."/>
            <person name="Birren B."/>
        </authorList>
    </citation>
    <scope>NUCLEOTIDE SEQUENCE [LARGE SCALE GENOMIC DNA]</scope>
    <source>
        <strain evidence="4">BCC8398</strain>
    </source>
</reference>
<dbReference type="OrthoDB" id="435038at2759"/>
<reference evidence="3 4" key="1">
    <citation type="submission" date="2013-07" db="EMBL/GenBank/DDBJ databases">
        <title>The Genome Sequence of Cryptococcus heveanensis BCC8398.</title>
        <authorList>
            <consortium name="The Broad Institute Genome Sequencing Platform"/>
            <person name="Cuomo C."/>
            <person name="Litvintseva A."/>
            <person name="Chen Y."/>
            <person name="Heitman J."/>
            <person name="Sun S."/>
            <person name="Springer D."/>
            <person name="Dromer F."/>
            <person name="Young S.K."/>
            <person name="Zeng Q."/>
            <person name="Gargeya S."/>
            <person name="Fitzgerald M."/>
            <person name="Abouelleil A."/>
            <person name="Alvarado L."/>
            <person name="Berlin A.M."/>
            <person name="Chapman S.B."/>
            <person name="Dewar J."/>
            <person name="Goldberg J."/>
            <person name="Griggs A."/>
            <person name="Gujja S."/>
            <person name="Hansen M."/>
            <person name="Howarth C."/>
            <person name="Imamovic A."/>
            <person name="Larimer J."/>
            <person name="McCowan C."/>
            <person name="Murphy C."/>
            <person name="Pearson M."/>
            <person name="Priest M."/>
            <person name="Roberts A."/>
            <person name="Saif S."/>
            <person name="Shea T."/>
            <person name="Sykes S."/>
            <person name="Wortman J."/>
            <person name="Nusbaum C."/>
            <person name="Birren B."/>
        </authorList>
    </citation>
    <scope>NUCLEOTIDE SEQUENCE [LARGE SCALE GENOMIC DNA]</scope>
    <source>
        <strain evidence="3 4">BCC8398</strain>
    </source>
</reference>
<evidence type="ECO:0000313" key="3">
    <source>
        <dbReference type="EMBL" id="OCF36815.1"/>
    </source>
</evidence>
<organism evidence="3 4">
    <name type="scientific">Kwoniella heveanensis BCC8398</name>
    <dbReference type="NCBI Taxonomy" id="1296120"/>
    <lineage>
        <taxon>Eukaryota</taxon>
        <taxon>Fungi</taxon>
        <taxon>Dikarya</taxon>
        <taxon>Basidiomycota</taxon>
        <taxon>Agaricomycotina</taxon>
        <taxon>Tremellomycetes</taxon>
        <taxon>Tremellales</taxon>
        <taxon>Cryptococcaceae</taxon>
        <taxon>Kwoniella</taxon>
    </lineage>
</organism>
<dbReference type="EMBL" id="KI669494">
    <property type="protein sequence ID" value="OCF36815.1"/>
    <property type="molecule type" value="Genomic_DNA"/>
</dbReference>
<dbReference type="InterPro" id="IPR013328">
    <property type="entry name" value="6PGD_dom2"/>
</dbReference>
<dbReference type="Gene3D" id="1.10.1040.10">
    <property type="entry name" value="N-(1-d-carboxylethyl)-l-norvaline Dehydrogenase, domain 2"/>
    <property type="match status" value="1"/>
</dbReference>
<comment type="similarity">
    <text evidence="1">Belongs to the HIBADH-related family. NP60 subfamily.</text>
</comment>
<dbReference type="AlphaFoldDB" id="A0A1B9H0L8"/>
<dbReference type="STRING" id="1296120.A0A1B9H0L8"/>
<dbReference type="Proteomes" id="UP000092666">
    <property type="component" value="Unassembled WGS sequence"/>
</dbReference>
<dbReference type="InterPro" id="IPR006115">
    <property type="entry name" value="6PGDH_NADP-bd"/>
</dbReference>
<dbReference type="GO" id="GO:0050661">
    <property type="term" value="F:NADP binding"/>
    <property type="evidence" value="ECO:0007669"/>
    <property type="project" value="InterPro"/>
</dbReference>
<feature type="domain" description="6-phosphogluconate dehydrogenase NADP-binding" evidence="2">
    <location>
        <begin position="20"/>
        <end position="191"/>
    </location>
</feature>
<name>A0A1B9H0L8_9TREE</name>
<evidence type="ECO:0000313" key="4">
    <source>
        <dbReference type="Proteomes" id="UP000092666"/>
    </source>
</evidence>
<evidence type="ECO:0000256" key="1">
    <source>
        <dbReference type="ARBA" id="ARBA00007598"/>
    </source>
</evidence>
<dbReference type="PANTHER" id="PTHR43580:SF8">
    <property type="entry name" value="6-PHOSPHOGLUCONATE DEHYDROGENASE NADP-BINDING DOMAIN-CONTAINING PROTEIN-RELATED"/>
    <property type="match status" value="1"/>
</dbReference>
<evidence type="ECO:0000259" key="2">
    <source>
        <dbReference type="Pfam" id="PF03446"/>
    </source>
</evidence>
<keyword evidence="4" id="KW-1185">Reference proteome</keyword>
<gene>
    <name evidence="3" type="ORF">I316_01411</name>
</gene>
<dbReference type="Pfam" id="PF03446">
    <property type="entry name" value="NAD_binding_2"/>
    <property type="match status" value="1"/>
</dbReference>
<accession>A0A1B9H0L8</accession>
<sequence>MSSSTSAPTSAPSAAPALTRIGYIGLGSMGIPIARNLIKYISANKLEPLTVWNRSKVKYQTLSSSSSSENTEASFHAAEDLGEVVDRCDVVLTSLINDQAAQEVYGELFKAASQKAQGQETEGKRERGVIFVDQSSLKAVTSGQLAEQAKAAGATYIASPVFGRPPAAEAAKLLIVLSGDQATKDLVRPLLVPALGDRLVDIGEDVRKASALKSMGNMLLLGFIELLGEAYALGDSVDIDPAVFNNFITQFLPAPPLLAYSNNISKGLFPSGGGFSIDGGMKDARNMLSLGSDLGHPCSLPTVELALKNMERAKEIGGPSQDWSALSIVLREQAGLEPFREGTNNGQGQGSGQK</sequence>
<dbReference type="SUPFAM" id="SSF51735">
    <property type="entry name" value="NAD(P)-binding Rossmann-fold domains"/>
    <property type="match status" value="1"/>
</dbReference>
<protein>
    <recommendedName>
        <fullName evidence="2">6-phosphogluconate dehydrogenase NADP-binding domain-containing protein</fullName>
    </recommendedName>
</protein>